<organism evidence="2">
    <name type="scientific">Klebsiella pneumoniae</name>
    <dbReference type="NCBI Taxonomy" id="573"/>
    <lineage>
        <taxon>Bacteria</taxon>
        <taxon>Pseudomonadati</taxon>
        <taxon>Pseudomonadota</taxon>
        <taxon>Gammaproteobacteria</taxon>
        <taxon>Enterobacterales</taxon>
        <taxon>Enterobacteriaceae</taxon>
        <taxon>Klebsiella/Raoultella group</taxon>
        <taxon>Klebsiella</taxon>
        <taxon>Klebsiella pneumoniae complex</taxon>
    </lineage>
</organism>
<accession>A0A8B0SUA2</accession>
<geneLocation type="plasmid" evidence="2">
    <name>p17-15-vir-like</name>
</geneLocation>
<reference evidence="2" key="1">
    <citation type="submission" date="2020-01" db="EMBL/GenBank/DDBJ databases">
        <authorList>
            <person name="Qin S."/>
        </authorList>
    </citation>
    <scope>NUCLEOTIDE SEQUENCE</scope>
    <source>
        <strain evidence="2">CVir17-16-YZ6g</strain>
        <plasmid evidence="2">p17-15-vir-like</plasmid>
    </source>
</reference>
<keyword evidence="2" id="KW-0614">Plasmid</keyword>
<proteinExistence type="predicted"/>
<dbReference type="AlphaFoldDB" id="A0A8B0SUA2"/>
<feature type="region of interest" description="Disordered" evidence="1">
    <location>
        <begin position="1"/>
        <end position="42"/>
    </location>
</feature>
<name>A0A8B0SUA2_KLEPN</name>
<sequence>MTSADNQKQLAAKSELSLATSQNDTDADAGDVTDHNNPACAA</sequence>
<evidence type="ECO:0000256" key="1">
    <source>
        <dbReference type="SAM" id="MobiDB-lite"/>
    </source>
</evidence>
<evidence type="ECO:0000313" key="2">
    <source>
        <dbReference type="EMBL" id="QTX14424.1"/>
    </source>
</evidence>
<dbReference type="EMBL" id="MN956836">
    <property type="protein sequence ID" value="QTX14424.1"/>
    <property type="molecule type" value="Genomic_DNA"/>
</dbReference>
<protein>
    <submittedName>
        <fullName evidence="2">Putative ParB-like nuclease</fullName>
    </submittedName>
</protein>